<evidence type="ECO:0000256" key="2">
    <source>
        <dbReference type="SAM" id="Phobius"/>
    </source>
</evidence>
<feature type="compositionally biased region" description="Low complexity" evidence="1">
    <location>
        <begin position="154"/>
        <end position="203"/>
    </location>
</feature>
<feature type="compositionally biased region" description="Pro residues" evidence="1">
    <location>
        <begin position="247"/>
        <end position="257"/>
    </location>
</feature>
<evidence type="ECO:0008006" key="5">
    <source>
        <dbReference type="Google" id="ProtNLM"/>
    </source>
</evidence>
<feature type="transmembrane region" description="Helical" evidence="2">
    <location>
        <begin position="100"/>
        <end position="120"/>
    </location>
</feature>
<organism evidence="3 4">
    <name type="scientific">Arthrobacter ginsengisoli</name>
    <dbReference type="NCBI Taxonomy" id="1356565"/>
    <lineage>
        <taxon>Bacteria</taxon>
        <taxon>Bacillati</taxon>
        <taxon>Actinomycetota</taxon>
        <taxon>Actinomycetes</taxon>
        <taxon>Micrococcales</taxon>
        <taxon>Micrococcaceae</taxon>
        <taxon>Arthrobacter</taxon>
    </lineage>
</organism>
<accession>A0ABU1UHE1</accession>
<dbReference type="Proteomes" id="UP001252243">
    <property type="component" value="Unassembled WGS sequence"/>
</dbReference>
<name>A0ABU1UHE1_9MICC</name>
<keyword evidence="2" id="KW-0472">Membrane</keyword>
<comment type="caution">
    <text evidence="3">The sequence shown here is derived from an EMBL/GenBank/DDBJ whole genome shotgun (WGS) entry which is preliminary data.</text>
</comment>
<protein>
    <recommendedName>
        <fullName evidence="5">Anti-sigma factor</fullName>
    </recommendedName>
</protein>
<dbReference type="EMBL" id="JAVDVQ010000026">
    <property type="protein sequence ID" value="MDR7084612.1"/>
    <property type="molecule type" value="Genomic_DNA"/>
</dbReference>
<feature type="region of interest" description="Disordered" evidence="1">
    <location>
        <begin position="137"/>
        <end position="257"/>
    </location>
</feature>
<evidence type="ECO:0000313" key="4">
    <source>
        <dbReference type="Proteomes" id="UP001252243"/>
    </source>
</evidence>
<keyword evidence="2" id="KW-0812">Transmembrane</keyword>
<keyword evidence="4" id="KW-1185">Reference proteome</keyword>
<proteinExistence type="predicted"/>
<keyword evidence="2" id="KW-1133">Transmembrane helix</keyword>
<reference evidence="3 4" key="1">
    <citation type="submission" date="2023-07" db="EMBL/GenBank/DDBJ databases">
        <title>Sorghum-associated microbial communities from plants grown in Nebraska, USA.</title>
        <authorList>
            <person name="Schachtman D."/>
        </authorList>
    </citation>
    <scope>NUCLEOTIDE SEQUENCE [LARGE SCALE GENOMIC DNA]</scope>
    <source>
        <strain evidence="3 4">BE167</strain>
    </source>
</reference>
<evidence type="ECO:0000256" key="1">
    <source>
        <dbReference type="SAM" id="MobiDB-lite"/>
    </source>
</evidence>
<sequence length="257" mass="25396">MTGSHEPQQDGSIQAMLCDSGLEAATELRRSLEELRALVPDRAPAPRADLAALLAAGSPAPAAATTVMMPAAVAAPDSADEALPAGVVSLAERRGRKRRLAIVGGAVVAAMTLGAGAVAASSEDFRASVSQSVGIVFQPSGQTPDKAPQPLRPSPADLPAASVPSDASVATTPPAADEAGVVAPGPAAEVPGRPGAAATPPAIGRGGVLPTPPRRPVTPGIPGLPVIPATPGLPDPGEERDAKEPAPILPGQPQPQP</sequence>
<dbReference type="RefSeq" id="WP_310061286.1">
    <property type="nucleotide sequence ID" value="NZ_JAVDVQ010000026.1"/>
</dbReference>
<gene>
    <name evidence="3" type="ORF">J2X01_003923</name>
</gene>
<evidence type="ECO:0000313" key="3">
    <source>
        <dbReference type="EMBL" id="MDR7084612.1"/>
    </source>
</evidence>